<evidence type="ECO:0000256" key="1">
    <source>
        <dbReference type="SAM" id="Coils"/>
    </source>
</evidence>
<gene>
    <name evidence="2" type="ORF">CGOC_LOCUS11015</name>
</gene>
<dbReference type="AlphaFoldDB" id="A0A3P7MGL1"/>
<protein>
    <submittedName>
        <fullName evidence="2">Uncharacterized protein</fullName>
    </submittedName>
</protein>
<keyword evidence="3" id="KW-1185">Reference proteome</keyword>
<sequence length="155" mass="17709">MLAHCGTDAIYKIKMIRRDLAEEELELRRLSELEYESQSLAKRNSEKESELSHLSAELREQQNVLRIAAGRVEMLRRQAHRVQETNRIASIAERPRASVEPFQVNASVRSVAEAEKDAKDEKCTVIDVSLDRYIISDGRSSTESRKLVLLVKNDS</sequence>
<evidence type="ECO:0000313" key="3">
    <source>
        <dbReference type="Proteomes" id="UP000271889"/>
    </source>
</evidence>
<dbReference type="Proteomes" id="UP000271889">
    <property type="component" value="Unassembled WGS sequence"/>
</dbReference>
<accession>A0A3P7MGL1</accession>
<proteinExistence type="predicted"/>
<name>A0A3P7MGL1_CYLGO</name>
<evidence type="ECO:0000313" key="2">
    <source>
        <dbReference type="EMBL" id="VDN28644.1"/>
    </source>
</evidence>
<organism evidence="2 3">
    <name type="scientific">Cylicostephanus goldi</name>
    <name type="common">Nematode worm</name>
    <dbReference type="NCBI Taxonomy" id="71465"/>
    <lineage>
        <taxon>Eukaryota</taxon>
        <taxon>Metazoa</taxon>
        <taxon>Ecdysozoa</taxon>
        <taxon>Nematoda</taxon>
        <taxon>Chromadorea</taxon>
        <taxon>Rhabditida</taxon>
        <taxon>Rhabditina</taxon>
        <taxon>Rhabditomorpha</taxon>
        <taxon>Strongyloidea</taxon>
        <taxon>Strongylidae</taxon>
        <taxon>Cylicostephanus</taxon>
    </lineage>
</organism>
<dbReference type="OrthoDB" id="10038642at2759"/>
<feature type="coiled-coil region" evidence="1">
    <location>
        <begin position="13"/>
        <end position="64"/>
    </location>
</feature>
<keyword evidence="1" id="KW-0175">Coiled coil</keyword>
<dbReference type="EMBL" id="UYRV01114039">
    <property type="protein sequence ID" value="VDN28644.1"/>
    <property type="molecule type" value="Genomic_DNA"/>
</dbReference>
<reference evidence="2 3" key="1">
    <citation type="submission" date="2018-11" db="EMBL/GenBank/DDBJ databases">
        <authorList>
            <consortium name="Pathogen Informatics"/>
        </authorList>
    </citation>
    <scope>NUCLEOTIDE SEQUENCE [LARGE SCALE GENOMIC DNA]</scope>
</reference>